<reference evidence="8 9" key="1">
    <citation type="submission" date="2016-03" db="EMBL/GenBank/DDBJ databases">
        <title>Spore heat resistance.</title>
        <authorList>
            <person name="Boekhorst J."/>
            <person name="Berendsen E.M."/>
            <person name="Wells-Bennik M.H."/>
            <person name="Kuipers O.P."/>
        </authorList>
    </citation>
    <scope>NUCLEOTIDE SEQUENCE [LARGE SCALE GENOMIC DNA]</scope>
    <source>
        <strain evidence="8 9">GS8</strain>
    </source>
</reference>
<feature type="domain" description="Tetrapyrrole methylase" evidence="7">
    <location>
        <begin position="16"/>
        <end position="215"/>
    </location>
</feature>
<comment type="function">
    <text evidence="6">Catalyzes the 2'-O-methylation of the ribose of cytidine 1402 (C1402) in 16S rRNA.</text>
</comment>
<comment type="catalytic activity">
    <reaction evidence="6">
        <text>cytidine(1402) in 16S rRNA + S-adenosyl-L-methionine = 2'-O-methylcytidine(1402) in 16S rRNA + S-adenosyl-L-homocysteine + H(+)</text>
        <dbReference type="Rhea" id="RHEA:42924"/>
        <dbReference type="Rhea" id="RHEA-COMP:10285"/>
        <dbReference type="Rhea" id="RHEA-COMP:10286"/>
        <dbReference type="ChEBI" id="CHEBI:15378"/>
        <dbReference type="ChEBI" id="CHEBI:57856"/>
        <dbReference type="ChEBI" id="CHEBI:59789"/>
        <dbReference type="ChEBI" id="CHEBI:74495"/>
        <dbReference type="ChEBI" id="CHEBI:82748"/>
        <dbReference type="EC" id="2.1.1.198"/>
    </reaction>
</comment>
<comment type="similarity">
    <text evidence="6">Belongs to the methyltransferase superfamily. RsmI family.</text>
</comment>
<dbReference type="PANTHER" id="PTHR46111">
    <property type="entry name" value="RIBOSOMAL RNA SMALL SUBUNIT METHYLTRANSFERASE I"/>
    <property type="match status" value="1"/>
</dbReference>
<evidence type="ECO:0000256" key="3">
    <source>
        <dbReference type="ARBA" id="ARBA00022603"/>
    </source>
</evidence>
<dbReference type="GO" id="GO:0032259">
    <property type="term" value="P:methylation"/>
    <property type="evidence" value="ECO:0007669"/>
    <property type="project" value="UniProtKB-KW"/>
</dbReference>
<dbReference type="Gene3D" id="3.30.950.10">
    <property type="entry name" value="Methyltransferase, Cobalt-precorrin-4 Transmethylase, Domain 2"/>
    <property type="match status" value="1"/>
</dbReference>
<evidence type="ECO:0000256" key="6">
    <source>
        <dbReference type="HAMAP-Rule" id="MF_01877"/>
    </source>
</evidence>
<dbReference type="EC" id="2.1.1.198" evidence="6"/>
<evidence type="ECO:0000313" key="9">
    <source>
        <dbReference type="Proteomes" id="UP000773850"/>
    </source>
</evidence>
<proteinExistence type="inferred from homology"/>
<comment type="subcellular location">
    <subcellularLocation>
        <location evidence="6">Cytoplasm</location>
    </subcellularLocation>
</comment>
<dbReference type="InterPro" id="IPR035996">
    <property type="entry name" value="4pyrrol_Methylase_sf"/>
</dbReference>
<dbReference type="Gene3D" id="3.40.1010.10">
    <property type="entry name" value="Cobalt-precorrin-4 Transmethylase, Domain 1"/>
    <property type="match status" value="1"/>
</dbReference>
<keyword evidence="3 6" id="KW-0489">Methyltransferase</keyword>
<dbReference type="HAMAP" id="MF_01877">
    <property type="entry name" value="16SrRNA_methyltr_I"/>
    <property type="match status" value="1"/>
</dbReference>
<keyword evidence="2 6" id="KW-0698">rRNA processing</keyword>
<dbReference type="PANTHER" id="PTHR46111:SF1">
    <property type="entry name" value="RIBOSOMAL RNA SMALL SUBUNIT METHYLTRANSFERASE I"/>
    <property type="match status" value="1"/>
</dbReference>
<dbReference type="GO" id="GO:0008168">
    <property type="term" value="F:methyltransferase activity"/>
    <property type="evidence" value="ECO:0007669"/>
    <property type="project" value="UniProtKB-KW"/>
</dbReference>
<keyword evidence="9" id="KW-1185">Reference proteome</keyword>
<name>A0ABQ7HGI0_GEOSE</name>
<dbReference type="Proteomes" id="UP000773850">
    <property type="component" value="Unassembled WGS sequence"/>
</dbReference>
<dbReference type="NCBIfam" id="TIGR00096">
    <property type="entry name" value="16S rRNA (cytidine(1402)-2'-O)-methyltransferase"/>
    <property type="match status" value="1"/>
</dbReference>
<dbReference type="InterPro" id="IPR000878">
    <property type="entry name" value="4pyrrol_Mease"/>
</dbReference>
<comment type="caution">
    <text evidence="8">The sequence shown here is derived from an EMBL/GenBank/DDBJ whole genome shotgun (WGS) entry which is preliminary data.</text>
</comment>
<dbReference type="EMBL" id="LUCS01000023">
    <property type="protein sequence ID" value="KAF6511305.1"/>
    <property type="molecule type" value="Genomic_DNA"/>
</dbReference>
<dbReference type="InterPro" id="IPR008189">
    <property type="entry name" value="rRNA_ssu_MeTfrase_I"/>
</dbReference>
<dbReference type="CDD" id="cd11648">
    <property type="entry name" value="RsmI"/>
    <property type="match status" value="1"/>
</dbReference>
<evidence type="ECO:0000313" key="8">
    <source>
        <dbReference type="EMBL" id="KAF6511305.1"/>
    </source>
</evidence>
<evidence type="ECO:0000256" key="4">
    <source>
        <dbReference type="ARBA" id="ARBA00022679"/>
    </source>
</evidence>
<sequence length="371" mass="42035">MLWHQKSFADRDKQGTLYIVPTPIGNLDDMTFRAVRILREADVIAAEDTRQTKKLLSHFDIHTPLVSYHEHNKYASGRQLVEWLKEGKTVALVSDAGMPGISDPGYELVAAALDERCRVVPLPGANAAVTALVASGLPTERFLFVGFLDRSKKEKREQLLSLKTARETLIFYEAPHRLKETLSVMYDVFGERRIALCRELTKRFEEFIRGDLSEAVAWAETADIRGEFCLIVEGARGGGHEAMQEEGAWWQPLSIVEHVDYYVQEQGLSVKEAAKQAAADRHMSKRDVYQQYHQQQEKKRVSLKPEKLFFYSLSAASCKCWRISCSKISAPSRLKMILPPANLKLSSDTSPVTTHVIFGLYFFKMMRSSST</sequence>
<accession>A0ABQ7HGI0</accession>
<dbReference type="InterPro" id="IPR018063">
    <property type="entry name" value="SAM_MeTrfase_RsmI_CS"/>
</dbReference>
<evidence type="ECO:0000256" key="5">
    <source>
        <dbReference type="ARBA" id="ARBA00022691"/>
    </source>
</evidence>
<protein>
    <recommendedName>
        <fullName evidence="6">Ribosomal RNA small subunit methyltransferase I</fullName>
        <ecNumber evidence="6">2.1.1.198</ecNumber>
    </recommendedName>
    <alternativeName>
        <fullName evidence="6">16S rRNA 2'-O-ribose C1402 methyltransferase</fullName>
    </alternativeName>
    <alternativeName>
        <fullName evidence="6">rRNA (cytidine-2'-O-)-methyltransferase RsmI</fullName>
    </alternativeName>
</protein>
<organism evidence="8 9">
    <name type="scientific">Geobacillus stearothermophilus</name>
    <name type="common">Bacillus stearothermophilus</name>
    <dbReference type="NCBI Taxonomy" id="1422"/>
    <lineage>
        <taxon>Bacteria</taxon>
        <taxon>Bacillati</taxon>
        <taxon>Bacillota</taxon>
        <taxon>Bacilli</taxon>
        <taxon>Bacillales</taxon>
        <taxon>Anoxybacillaceae</taxon>
        <taxon>Geobacillus</taxon>
    </lineage>
</organism>
<keyword evidence="1 6" id="KW-0963">Cytoplasm</keyword>
<dbReference type="PROSITE" id="PS01296">
    <property type="entry name" value="RSMI"/>
    <property type="match status" value="1"/>
</dbReference>
<evidence type="ECO:0000256" key="1">
    <source>
        <dbReference type="ARBA" id="ARBA00022490"/>
    </source>
</evidence>
<evidence type="ECO:0000256" key="2">
    <source>
        <dbReference type="ARBA" id="ARBA00022552"/>
    </source>
</evidence>
<dbReference type="InterPro" id="IPR014776">
    <property type="entry name" value="4pyrrole_Mease_sub2"/>
</dbReference>
<gene>
    <name evidence="6" type="primary">rsmI</name>
    <name evidence="8" type="ORF">GS8_1500</name>
</gene>
<keyword evidence="5 6" id="KW-0949">S-adenosyl-L-methionine</keyword>
<dbReference type="SUPFAM" id="SSF53790">
    <property type="entry name" value="Tetrapyrrole methylase"/>
    <property type="match status" value="1"/>
</dbReference>
<dbReference type="InterPro" id="IPR014777">
    <property type="entry name" value="4pyrrole_Mease_sub1"/>
</dbReference>
<dbReference type="Pfam" id="PF00590">
    <property type="entry name" value="TP_methylase"/>
    <property type="match status" value="1"/>
</dbReference>
<keyword evidence="4 6" id="KW-0808">Transferase</keyword>
<evidence type="ECO:0000259" key="7">
    <source>
        <dbReference type="Pfam" id="PF00590"/>
    </source>
</evidence>